<reference evidence="2 4" key="1">
    <citation type="submission" date="2019-05" db="EMBL/GenBank/DDBJ databases">
        <title>Whole genome sequence analysis of Cupriavidus campinensis S14E4C strain.</title>
        <authorList>
            <person name="Abbaszade G."/>
            <person name="Szabo A."/>
            <person name="Toumi M."/>
            <person name="Toth E."/>
        </authorList>
    </citation>
    <scope>NUCLEOTIDE SEQUENCE [LARGE SCALE GENOMIC DNA]</scope>
    <source>
        <strain evidence="2 4">S14E4C</strain>
    </source>
</reference>
<dbReference type="EMBL" id="CP097331">
    <property type="protein sequence ID" value="URF06596.1"/>
    <property type="molecule type" value="Genomic_DNA"/>
</dbReference>
<evidence type="ECO:0000313" key="4">
    <source>
        <dbReference type="Proteomes" id="UP000318943"/>
    </source>
</evidence>
<gene>
    <name evidence="2" type="ORF">FGG12_04555</name>
    <name evidence="3" type="ORF">M5D45_26240</name>
</gene>
<dbReference type="InterPro" id="IPR005064">
    <property type="entry name" value="BUG"/>
</dbReference>
<dbReference type="Proteomes" id="UP001056132">
    <property type="component" value="Chromosome 2"/>
</dbReference>
<dbReference type="EMBL" id="VCIZ01000002">
    <property type="protein sequence ID" value="TSP13759.1"/>
    <property type="molecule type" value="Genomic_DNA"/>
</dbReference>
<accession>A0AAE9L4F5</accession>
<sequence>MSSNSPKRLEGKVVIVTGAGCVGPGWGNGRAVASNWYGMMGPAGTPPDVVKRVNEALRRTLDHPGVRTNLEQLGLVPAPGSAAEFTTLIRNDTAKWGRVVKEHNIHGE</sequence>
<dbReference type="RefSeq" id="WP_144196461.1">
    <property type="nucleotide sequence ID" value="NZ_CAJPVH010000014.1"/>
</dbReference>
<dbReference type="InterPro" id="IPR042100">
    <property type="entry name" value="Bug_dom1"/>
</dbReference>
<dbReference type="Proteomes" id="UP000318943">
    <property type="component" value="Unassembled WGS sequence"/>
</dbReference>
<evidence type="ECO:0000313" key="3">
    <source>
        <dbReference type="EMBL" id="URF06596.1"/>
    </source>
</evidence>
<name>A0AAE9L4F5_9BURK</name>
<dbReference type="Gene3D" id="3.40.190.150">
    <property type="entry name" value="Bordetella uptake gene, domain 1"/>
    <property type="match status" value="1"/>
</dbReference>
<dbReference type="Pfam" id="PF03401">
    <property type="entry name" value="TctC"/>
    <property type="match status" value="1"/>
</dbReference>
<dbReference type="AlphaFoldDB" id="A0AAE9L4F5"/>
<reference evidence="3" key="2">
    <citation type="journal article" date="2022" name="Microbiol. Resour. Announc.">
        <title>Genome Sequence of Cupriavidus campinensis Strain G5, a Member of a Bacterial Consortium Capable of Polyethylene Degradation.</title>
        <authorList>
            <person name="Schneider B."/>
            <person name="Pfeiffer F."/>
            <person name="Dyall-Smith M."/>
            <person name="Kunte H.J."/>
        </authorList>
    </citation>
    <scope>NUCLEOTIDE SEQUENCE</scope>
    <source>
        <strain evidence="3">G5</strain>
    </source>
</reference>
<proteinExistence type="inferred from homology"/>
<dbReference type="PANTHER" id="PTHR42928">
    <property type="entry name" value="TRICARBOXYLATE-BINDING PROTEIN"/>
    <property type="match status" value="1"/>
</dbReference>
<evidence type="ECO:0000313" key="5">
    <source>
        <dbReference type="Proteomes" id="UP001056132"/>
    </source>
</evidence>
<evidence type="ECO:0000313" key="2">
    <source>
        <dbReference type="EMBL" id="TSP13759.1"/>
    </source>
</evidence>
<dbReference type="KEGG" id="ccam:M5D45_26240"/>
<keyword evidence="4" id="KW-1185">Reference proteome</keyword>
<protein>
    <submittedName>
        <fullName evidence="3">Tripartite tricarboxylate transporter substrate-binding protein</fullName>
    </submittedName>
</protein>
<comment type="similarity">
    <text evidence="1">Belongs to the UPF0065 (bug) family.</text>
</comment>
<evidence type="ECO:0000256" key="1">
    <source>
        <dbReference type="ARBA" id="ARBA00006987"/>
    </source>
</evidence>
<reference evidence="3" key="3">
    <citation type="submission" date="2022-05" db="EMBL/GenBank/DDBJ databases">
        <authorList>
            <person name="Kunte H.-J."/>
        </authorList>
    </citation>
    <scope>NUCLEOTIDE SEQUENCE</scope>
    <source>
        <strain evidence="3">G5</strain>
    </source>
</reference>
<organism evidence="3 5">
    <name type="scientific">Cupriavidus campinensis</name>
    <dbReference type="NCBI Taxonomy" id="151783"/>
    <lineage>
        <taxon>Bacteria</taxon>
        <taxon>Pseudomonadati</taxon>
        <taxon>Pseudomonadota</taxon>
        <taxon>Betaproteobacteria</taxon>
        <taxon>Burkholderiales</taxon>
        <taxon>Burkholderiaceae</taxon>
        <taxon>Cupriavidus</taxon>
    </lineage>
</organism>
<dbReference type="PANTHER" id="PTHR42928:SF5">
    <property type="entry name" value="BLR1237 PROTEIN"/>
    <property type="match status" value="1"/>
</dbReference>